<feature type="domain" description="DUF1618" evidence="1">
    <location>
        <begin position="241"/>
        <end position="413"/>
    </location>
</feature>
<dbReference type="PANTHER" id="PTHR33074:SF113">
    <property type="entry name" value="DUF1618 DOMAIN-CONTAINING PROTEIN"/>
    <property type="match status" value="1"/>
</dbReference>
<dbReference type="AlphaFoldDB" id="A0ABC8WA24"/>
<dbReference type="Pfam" id="PF07762">
    <property type="entry name" value="DUF1618"/>
    <property type="match status" value="1"/>
</dbReference>
<dbReference type="Proteomes" id="UP001497457">
    <property type="component" value="Chromosome 11b"/>
</dbReference>
<dbReference type="EMBL" id="OZ075121">
    <property type="protein sequence ID" value="CAL4903607.1"/>
    <property type="molecule type" value="Genomic_DNA"/>
</dbReference>
<gene>
    <name evidence="2" type="ORF">URODEC1_LOCUS10646</name>
</gene>
<protein>
    <recommendedName>
        <fullName evidence="1">DUF1618 domain-containing protein</fullName>
    </recommendedName>
</protein>
<evidence type="ECO:0000259" key="1">
    <source>
        <dbReference type="Pfam" id="PF07762"/>
    </source>
</evidence>
<name>A0ABC8WA24_9POAL</name>
<dbReference type="PANTHER" id="PTHR33074">
    <property type="entry name" value="EXPRESSED PROTEIN-RELATED"/>
    <property type="match status" value="1"/>
</dbReference>
<reference evidence="2 3" key="2">
    <citation type="submission" date="2024-10" db="EMBL/GenBank/DDBJ databases">
        <authorList>
            <person name="Ryan C."/>
        </authorList>
    </citation>
    <scope>NUCLEOTIDE SEQUENCE [LARGE SCALE GENOMIC DNA]</scope>
</reference>
<keyword evidence="3" id="KW-1185">Reference proteome</keyword>
<evidence type="ECO:0000313" key="3">
    <source>
        <dbReference type="Proteomes" id="UP001497457"/>
    </source>
</evidence>
<accession>A0ABC8WA24</accession>
<proteinExistence type="predicted"/>
<reference evidence="3" key="1">
    <citation type="submission" date="2024-06" db="EMBL/GenBank/DDBJ databases">
        <authorList>
            <person name="Ryan C."/>
        </authorList>
    </citation>
    <scope>NUCLEOTIDE SEQUENCE [LARGE SCALE GENOMIC DNA]</scope>
</reference>
<dbReference type="InterPro" id="IPR011676">
    <property type="entry name" value="DUF1618"/>
</dbReference>
<evidence type="ECO:0000313" key="2">
    <source>
        <dbReference type="EMBL" id="CAL4903607.1"/>
    </source>
</evidence>
<organism evidence="2 3">
    <name type="scientific">Urochloa decumbens</name>
    <dbReference type="NCBI Taxonomy" id="240449"/>
    <lineage>
        <taxon>Eukaryota</taxon>
        <taxon>Viridiplantae</taxon>
        <taxon>Streptophyta</taxon>
        <taxon>Embryophyta</taxon>
        <taxon>Tracheophyta</taxon>
        <taxon>Spermatophyta</taxon>
        <taxon>Magnoliopsida</taxon>
        <taxon>Liliopsida</taxon>
        <taxon>Poales</taxon>
        <taxon>Poaceae</taxon>
        <taxon>PACMAD clade</taxon>
        <taxon>Panicoideae</taxon>
        <taxon>Panicodae</taxon>
        <taxon>Paniceae</taxon>
        <taxon>Melinidinae</taxon>
        <taxon>Urochloa</taxon>
    </lineage>
</organism>
<sequence>MAAVGEVASSWVPPPLPECDGDAPSGSVLLDMRCYIADLPNATTATGVTGGGLPIQVTFRAARPPALSHLCVHCPGADFSASAPSRVVASHADLLLLRVPTHPDSLSCVKAEFWDYFVYRAHPPRLDLIPNPHPKRVNDCDAALISLDNGGGGYVVAALRNRIPRPDPTGGRGAYITTEFDLHLYRSSNPDEGWVTTTRLSVEDPVRDALVPLPRVVADLLPYHETGKAIAVGGERGTVAWVDLWRGIILCDVLDESPALRDVPLPVPARGNWDRLVQECDPSYVRDVTISRHENSIKYVEMELNPPKHLEKTTTHDESYLDWARHNRRNSLVRGHGWKITTWTMPIVPAASWEDWRREHDVHVNDLAVDASKPWPFKTLSNHPQGSSDTKAVLRRLSVAYPTISMDDEDVVYLLSNVDELDVVVAVDVKKKALRGVAELDTQKNFYLMPSYCSSEISSYLKKTSE</sequence>